<dbReference type="GO" id="GO:0015267">
    <property type="term" value="F:channel activity"/>
    <property type="evidence" value="ECO:0007669"/>
    <property type="project" value="InterPro"/>
</dbReference>
<dbReference type="PROSITE" id="PS00221">
    <property type="entry name" value="MIP"/>
    <property type="match status" value="1"/>
</dbReference>
<evidence type="ECO:0000256" key="7">
    <source>
        <dbReference type="RuleBase" id="RU000477"/>
    </source>
</evidence>
<feature type="transmembrane region" description="Helical" evidence="8">
    <location>
        <begin position="180"/>
        <end position="198"/>
    </location>
</feature>
<keyword evidence="4 7" id="KW-0812">Transmembrane</keyword>
<dbReference type="CDD" id="cd00333">
    <property type="entry name" value="MIP"/>
    <property type="match status" value="1"/>
</dbReference>
<reference evidence="9 10" key="1">
    <citation type="submission" date="2015-07" db="EMBL/GenBank/DDBJ databases">
        <title>The genome of Dufourea novaeangliae.</title>
        <authorList>
            <person name="Pan H."/>
            <person name="Kapheim K."/>
        </authorList>
    </citation>
    <scope>NUCLEOTIDE SEQUENCE [LARGE SCALE GENOMIC DNA]</scope>
    <source>
        <strain evidence="9">0120121106</strain>
        <tissue evidence="9">Whole body</tissue>
    </source>
</reference>
<evidence type="ECO:0000313" key="9">
    <source>
        <dbReference type="EMBL" id="KZC09227.1"/>
    </source>
</evidence>
<dbReference type="InterPro" id="IPR022357">
    <property type="entry name" value="MIP_CS"/>
</dbReference>
<dbReference type="InterPro" id="IPR000425">
    <property type="entry name" value="MIP"/>
</dbReference>
<dbReference type="NCBIfam" id="TIGR00861">
    <property type="entry name" value="MIP"/>
    <property type="match status" value="1"/>
</dbReference>
<dbReference type="Proteomes" id="UP000076502">
    <property type="component" value="Unassembled WGS sequence"/>
</dbReference>
<dbReference type="OrthoDB" id="3222at2759"/>
<comment type="similarity">
    <text evidence="2 7">Belongs to the MIP/aquaporin (TC 1.A.8) family.</text>
</comment>
<dbReference type="SUPFAM" id="SSF81338">
    <property type="entry name" value="Aquaporin-like"/>
    <property type="match status" value="1"/>
</dbReference>
<evidence type="ECO:0000256" key="8">
    <source>
        <dbReference type="SAM" id="Phobius"/>
    </source>
</evidence>
<dbReference type="EMBL" id="KQ434868">
    <property type="protein sequence ID" value="KZC09227.1"/>
    <property type="molecule type" value="Genomic_DNA"/>
</dbReference>
<dbReference type="InterPro" id="IPR034294">
    <property type="entry name" value="Aquaporin_transptr"/>
</dbReference>
<dbReference type="GO" id="GO:0005886">
    <property type="term" value="C:plasma membrane"/>
    <property type="evidence" value="ECO:0007669"/>
    <property type="project" value="TreeGrafter"/>
</dbReference>
<dbReference type="PANTHER" id="PTHR19139">
    <property type="entry name" value="AQUAPORIN TRANSPORTER"/>
    <property type="match status" value="1"/>
</dbReference>
<keyword evidence="3 7" id="KW-0813">Transport</keyword>
<dbReference type="Gene3D" id="1.20.1080.10">
    <property type="entry name" value="Glycerol uptake facilitator protein"/>
    <property type="match status" value="1"/>
</dbReference>
<keyword evidence="10" id="KW-1185">Reference proteome</keyword>
<feature type="transmembrane region" description="Helical" evidence="8">
    <location>
        <begin position="251"/>
        <end position="268"/>
    </location>
</feature>
<dbReference type="PANTHER" id="PTHR19139:SF270">
    <property type="entry name" value="ENTOMOGLYCEROPORIN 1-RELATED"/>
    <property type="match status" value="1"/>
</dbReference>
<proteinExistence type="inferred from homology"/>
<feature type="transmembrane region" description="Helical" evidence="8">
    <location>
        <begin position="85"/>
        <end position="103"/>
    </location>
</feature>
<evidence type="ECO:0000256" key="4">
    <source>
        <dbReference type="ARBA" id="ARBA00022692"/>
    </source>
</evidence>
<protein>
    <submittedName>
        <fullName evidence="9">Aquaporin</fullName>
    </submittedName>
</protein>
<keyword evidence="6 8" id="KW-0472">Membrane</keyword>
<sequence length="301" mass="32195">MVGPKSGSSNLVILTLTECLTEFLQDIFTFPCVTGFKKLLDGGTWELKKILIPSLAEILGTSILVFTGCMGCVNSMGVVPSHLQIALTFGLAVMIVIQSIGHISDAHVNPAITVGAIILGKKSIADGLCYLLAQILGGVMGFGMLKVVTPTVHLMAAGPDGGNMFCVNNLHNELSVMQGLLLEGIGTGILMLVACAIWDKKNKDNKDSIPIKFGFTVAALATAIGPYTGCSLNPARSFAPALWNNEWSHHWIYWFGPVGGALLSSFLYRTLFMEEPKKDEETPGDGKINEIIPLNTVDAEK</sequence>
<dbReference type="STRING" id="178035.A0A154PBP3"/>
<dbReference type="AlphaFoldDB" id="A0A154PBP3"/>
<feature type="transmembrane region" description="Helical" evidence="8">
    <location>
        <begin position="58"/>
        <end position="79"/>
    </location>
</feature>
<gene>
    <name evidence="9" type="ORF">WN55_00963</name>
</gene>
<feature type="transmembrane region" description="Helical" evidence="8">
    <location>
        <begin position="210"/>
        <end position="228"/>
    </location>
</feature>
<evidence type="ECO:0000256" key="6">
    <source>
        <dbReference type="ARBA" id="ARBA00023136"/>
    </source>
</evidence>
<dbReference type="PRINTS" id="PR00783">
    <property type="entry name" value="MINTRINSICP"/>
</dbReference>
<evidence type="ECO:0000313" key="10">
    <source>
        <dbReference type="Proteomes" id="UP000076502"/>
    </source>
</evidence>
<accession>A0A154PBP3</accession>
<dbReference type="Pfam" id="PF00230">
    <property type="entry name" value="MIP"/>
    <property type="match status" value="1"/>
</dbReference>
<name>A0A154PBP3_DUFNO</name>
<keyword evidence="5 8" id="KW-1133">Transmembrane helix</keyword>
<comment type="subcellular location">
    <subcellularLocation>
        <location evidence="1">Membrane</location>
        <topology evidence="1">Multi-pass membrane protein</topology>
    </subcellularLocation>
</comment>
<evidence type="ECO:0000256" key="1">
    <source>
        <dbReference type="ARBA" id="ARBA00004141"/>
    </source>
</evidence>
<evidence type="ECO:0000256" key="3">
    <source>
        <dbReference type="ARBA" id="ARBA00022448"/>
    </source>
</evidence>
<dbReference type="InterPro" id="IPR023271">
    <property type="entry name" value="Aquaporin-like"/>
</dbReference>
<evidence type="ECO:0000256" key="5">
    <source>
        <dbReference type="ARBA" id="ARBA00022989"/>
    </source>
</evidence>
<evidence type="ECO:0000256" key="2">
    <source>
        <dbReference type="ARBA" id="ARBA00006175"/>
    </source>
</evidence>
<organism evidence="9 10">
    <name type="scientific">Dufourea novaeangliae</name>
    <name type="common">Sweat bee</name>
    <dbReference type="NCBI Taxonomy" id="178035"/>
    <lineage>
        <taxon>Eukaryota</taxon>
        <taxon>Metazoa</taxon>
        <taxon>Ecdysozoa</taxon>
        <taxon>Arthropoda</taxon>
        <taxon>Hexapoda</taxon>
        <taxon>Insecta</taxon>
        <taxon>Pterygota</taxon>
        <taxon>Neoptera</taxon>
        <taxon>Endopterygota</taxon>
        <taxon>Hymenoptera</taxon>
        <taxon>Apocrita</taxon>
        <taxon>Aculeata</taxon>
        <taxon>Apoidea</taxon>
        <taxon>Anthophila</taxon>
        <taxon>Halictidae</taxon>
        <taxon>Rophitinae</taxon>
        <taxon>Dufourea</taxon>
    </lineage>
</organism>